<dbReference type="Pfam" id="PF07627">
    <property type="entry name" value="PSCyt3"/>
    <property type="match status" value="1"/>
</dbReference>
<feature type="domain" description="DUF1588" evidence="3">
    <location>
        <begin position="404"/>
        <end position="499"/>
    </location>
</feature>
<organism evidence="6 7">
    <name type="scientific">Microvenator marinus</name>
    <dbReference type="NCBI Taxonomy" id="2600177"/>
    <lineage>
        <taxon>Bacteria</taxon>
        <taxon>Deltaproteobacteria</taxon>
        <taxon>Bradymonadales</taxon>
        <taxon>Microvenatoraceae</taxon>
        <taxon>Microvenator</taxon>
    </lineage>
</organism>
<proteinExistence type="predicted"/>
<dbReference type="OrthoDB" id="127185at2"/>
<protein>
    <submittedName>
        <fullName evidence="6">DUF1592 domain-containing protein</fullName>
    </submittedName>
</protein>
<gene>
    <name evidence="6" type="ORF">FRD01_10135</name>
</gene>
<keyword evidence="7" id="KW-1185">Reference proteome</keyword>
<sequence>MDISAEFGRMLLTMDEQVTRREPRGPKKEQHVKFSGMCTAALVLLVSGAACKGELNLAADSPPPNTVVDPNNTQIDPFPELPCQGAACETPVPAATPMASRLTHTQWERATKDLLQLEFTSGLSDAFIKDTRGTGSFDRMVDELSVEPVLWDNYRAAAEQLAEQVVNDPAALARIMPSNLPDDLNERSRVFVEDFGLKAWRRPLSTAEVDLMVALMDTAVESSDNATWEDRVELALRGFLQSPHFVYRIEGSGGAGITNLNGYERATRLAFALWNTTPDQALLDAAEAGALDSAEGVRTQVDRMLDDPRALDVVLDFHAQLFDFAHFSEMEKEASLFPNFSETTPQVLRTEMELFLTHTIGSDGTYRDLMLSRTVFADDEVAGIYGINPPSEPFGQASLDESQRAGILTRAGFLAMNATQYDPNPIHRGVFVNKKVLCNVIPLPPDNFSIPDGVQGNTNRERIENATGECGGACHTPMINPAGYAFENYDALGQWRTQEGEYPVDASGTLPFDQELNSFEGPLDFIEQVAESPQAHECYAEHWFEYLHGRLPLAGDKPLIARVAQASHASNLAIKELIAGLVVNDVFLKRDGGQQ</sequence>
<dbReference type="InterPro" id="IPR013036">
    <property type="entry name" value="DUF1587"/>
</dbReference>
<evidence type="ECO:0000313" key="7">
    <source>
        <dbReference type="Proteomes" id="UP000321595"/>
    </source>
</evidence>
<dbReference type="Proteomes" id="UP000321595">
    <property type="component" value="Chromosome"/>
</dbReference>
<feature type="domain" description="DUF1585" evidence="1">
    <location>
        <begin position="518"/>
        <end position="587"/>
    </location>
</feature>
<evidence type="ECO:0000313" key="6">
    <source>
        <dbReference type="EMBL" id="QED27593.1"/>
    </source>
</evidence>
<dbReference type="InterPro" id="IPR011478">
    <property type="entry name" value="DUF1585"/>
</dbReference>
<accession>A0A5B8XU66</accession>
<dbReference type="EMBL" id="CP042467">
    <property type="protein sequence ID" value="QED27593.1"/>
    <property type="molecule type" value="Genomic_DNA"/>
</dbReference>
<evidence type="ECO:0000259" key="1">
    <source>
        <dbReference type="Pfam" id="PF07624"/>
    </source>
</evidence>
<evidence type="ECO:0000259" key="2">
    <source>
        <dbReference type="Pfam" id="PF07626"/>
    </source>
</evidence>
<dbReference type="Pfam" id="PF07631">
    <property type="entry name" value="PSD4"/>
    <property type="match status" value="1"/>
</dbReference>
<dbReference type="InterPro" id="IPR013039">
    <property type="entry name" value="DUF1588"/>
</dbReference>
<reference evidence="6 7" key="1">
    <citation type="submission" date="2019-08" db="EMBL/GenBank/DDBJ databases">
        <authorList>
            <person name="Liang Q."/>
        </authorList>
    </citation>
    <scope>NUCLEOTIDE SEQUENCE [LARGE SCALE GENOMIC DNA]</scope>
    <source>
        <strain evidence="6 7">V1718</strain>
    </source>
</reference>
<dbReference type="AlphaFoldDB" id="A0A5B8XU66"/>
<evidence type="ECO:0000259" key="5">
    <source>
        <dbReference type="Pfam" id="PF07637"/>
    </source>
</evidence>
<evidence type="ECO:0000259" key="4">
    <source>
        <dbReference type="Pfam" id="PF07631"/>
    </source>
</evidence>
<dbReference type="KEGG" id="bbae:FRD01_10135"/>
<name>A0A5B8XU66_9DELT</name>
<feature type="domain" description="DUF1595" evidence="5">
    <location>
        <begin position="189"/>
        <end position="250"/>
    </location>
</feature>
<feature type="domain" description="DUF1587" evidence="2">
    <location>
        <begin position="101"/>
        <end position="166"/>
    </location>
</feature>
<dbReference type="InterPro" id="IPR013042">
    <property type="entry name" value="DUF1592"/>
</dbReference>
<dbReference type="InterPro" id="IPR013043">
    <property type="entry name" value="DUF1595"/>
</dbReference>
<feature type="domain" description="DUF1592" evidence="4">
    <location>
        <begin position="260"/>
        <end position="387"/>
    </location>
</feature>
<dbReference type="Pfam" id="PF07626">
    <property type="entry name" value="PSD3"/>
    <property type="match status" value="1"/>
</dbReference>
<dbReference type="Pfam" id="PF07637">
    <property type="entry name" value="PSD5"/>
    <property type="match status" value="1"/>
</dbReference>
<dbReference type="Pfam" id="PF07624">
    <property type="entry name" value="PSD2"/>
    <property type="match status" value="1"/>
</dbReference>
<evidence type="ECO:0000259" key="3">
    <source>
        <dbReference type="Pfam" id="PF07627"/>
    </source>
</evidence>